<comment type="caution">
    <text evidence="2">The sequence shown here is derived from an EMBL/GenBank/DDBJ whole genome shotgun (WGS) entry which is preliminary data.</text>
</comment>
<evidence type="ECO:0000313" key="2">
    <source>
        <dbReference type="EMBL" id="MFC3581062.1"/>
    </source>
</evidence>
<dbReference type="InterPro" id="IPR036046">
    <property type="entry name" value="Acylphosphatase-like_dom_sf"/>
</dbReference>
<dbReference type="PROSITE" id="PS50925">
    <property type="entry name" value="BLUF"/>
    <property type="match status" value="1"/>
</dbReference>
<evidence type="ECO:0000313" key="3">
    <source>
        <dbReference type="Proteomes" id="UP001595713"/>
    </source>
</evidence>
<gene>
    <name evidence="2" type="ORF">ACFONA_12895</name>
</gene>
<proteinExistence type="predicted"/>
<reference evidence="3" key="1">
    <citation type="journal article" date="2019" name="Int. J. Syst. Evol. Microbiol.">
        <title>The Global Catalogue of Microorganisms (GCM) 10K type strain sequencing project: providing services to taxonomists for standard genome sequencing and annotation.</title>
        <authorList>
            <consortium name="The Broad Institute Genomics Platform"/>
            <consortium name="The Broad Institute Genome Sequencing Center for Infectious Disease"/>
            <person name="Wu L."/>
            <person name="Ma J."/>
        </authorList>
    </citation>
    <scope>NUCLEOTIDE SEQUENCE [LARGE SCALE GENOMIC DNA]</scope>
    <source>
        <strain evidence="3">KCTC 42739</strain>
    </source>
</reference>
<dbReference type="RefSeq" id="WP_261295890.1">
    <property type="nucleotide sequence ID" value="NZ_JANQBK010000022.1"/>
</dbReference>
<sequence length="138" mass="15134">MDSIATPLRQLLYVSSSNPRGAKIDVPEVVAQSRHNNALDGVTGLLWSDGKRFLQVLEGPADSVATTFARIKADTRHHAIVVLHERDIAAREFGTWTMAQRVPGDSADAFDERIRRLLENASETVRGNFLGLIAARNG</sequence>
<protein>
    <submittedName>
        <fullName evidence="2">BLUF domain-containing protein</fullName>
    </submittedName>
</protein>
<accession>A0ABV7SXP2</accession>
<dbReference type="SUPFAM" id="SSF54975">
    <property type="entry name" value="Acylphosphatase/BLUF domain-like"/>
    <property type="match status" value="1"/>
</dbReference>
<dbReference type="InterPro" id="IPR007024">
    <property type="entry name" value="BLUF_domain"/>
</dbReference>
<dbReference type="Pfam" id="PF04940">
    <property type="entry name" value="BLUF"/>
    <property type="match status" value="1"/>
</dbReference>
<dbReference type="Gene3D" id="3.30.70.100">
    <property type="match status" value="1"/>
</dbReference>
<name>A0ABV7SXP2_9SPHN</name>
<dbReference type="Proteomes" id="UP001595713">
    <property type="component" value="Unassembled WGS sequence"/>
</dbReference>
<dbReference type="SMART" id="SM01034">
    <property type="entry name" value="BLUF"/>
    <property type="match status" value="1"/>
</dbReference>
<organism evidence="2 3">
    <name type="scientific">Sphingomonas hylomeconis</name>
    <dbReference type="NCBI Taxonomy" id="1395958"/>
    <lineage>
        <taxon>Bacteria</taxon>
        <taxon>Pseudomonadati</taxon>
        <taxon>Pseudomonadota</taxon>
        <taxon>Alphaproteobacteria</taxon>
        <taxon>Sphingomonadales</taxon>
        <taxon>Sphingomonadaceae</taxon>
        <taxon>Sphingomonas</taxon>
    </lineage>
</organism>
<dbReference type="EMBL" id="JBHRXP010000007">
    <property type="protein sequence ID" value="MFC3581062.1"/>
    <property type="molecule type" value="Genomic_DNA"/>
</dbReference>
<evidence type="ECO:0000259" key="1">
    <source>
        <dbReference type="PROSITE" id="PS50925"/>
    </source>
</evidence>
<feature type="domain" description="BLUF" evidence="1">
    <location>
        <begin position="8"/>
        <end position="99"/>
    </location>
</feature>
<keyword evidence="3" id="KW-1185">Reference proteome</keyword>